<evidence type="ECO:0000313" key="2">
    <source>
        <dbReference type="EMBL" id="MDQ0319060.1"/>
    </source>
</evidence>
<evidence type="ECO:0008006" key="4">
    <source>
        <dbReference type="Google" id="ProtNLM"/>
    </source>
</evidence>
<comment type="caution">
    <text evidence="2">The sequence shown here is derived from an EMBL/GenBank/DDBJ whole genome shotgun (WGS) entry which is preliminary data.</text>
</comment>
<evidence type="ECO:0000256" key="1">
    <source>
        <dbReference type="SAM" id="MobiDB-lite"/>
    </source>
</evidence>
<dbReference type="Proteomes" id="UP001230207">
    <property type="component" value="Unassembled WGS sequence"/>
</dbReference>
<feature type="compositionally biased region" description="Low complexity" evidence="1">
    <location>
        <begin position="34"/>
        <end position="43"/>
    </location>
</feature>
<dbReference type="EMBL" id="JAUSVF010000001">
    <property type="protein sequence ID" value="MDQ0319060.1"/>
    <property type="molecule type" value="Genomic_DNA"/>
</dbReference>
<name>A0ABU0BLE3_9HYPH</name>
<gene>
    <name evidence="2" type="ORF">QO002_001198</name>
</gene>
<feature type="region of interest" description="Disordered" evidence="1">
    <location>
        <begin position="1"/>
        <end position="70"/>
    </location>
</feature>
<accession>A0ABU0BLE3</accession>
<keyword evidence="3" id="KW-1185">Reference proteome</keyword>
<evidence type="ECO:0000313" key="3">
    <source>
        <dbReference type="Proteomes" id="UP001230207"/>
    </source>
</evidence>
<protein>
    <recommendedName>
        <fullName evidence="4">Secreted protein</fullName>
    </recommendedName>
</protein>
<proteinExistence type="predicted"/>
<reference evidence="2 3" key="1">
    <citation type="submission" date="2023-07" db="EMBL/GenBank/DDBJ databases">
        <title>Genomic Encyclopedia of Type Strains, Phase IV (KMG-IV): sequencing the most valuable type-strain genomes for metagenomic binning, comparative biology and taxonomic classification.</title>
        <authorList>
            <person name="Goeker M."/>
        </authorList>
    </citation>
    <scope>NUCLEOTIDE SEQUENCE [LARGE SCALE GENOMIC DNA]</scope>
    <source>
        <strain evidence="2 3">DSM 1112</strain>
    </source>
</reference>
<sequence length="94" mass="9458">MPRAAAAVASPAAVSTGMELITTNTAPGRMPEMTPSSPASTASQTGPELSHADHDVGSDGGLDSAASDDDALLSEGRGLFHCPVPRRDSEAGIR</sequence>
<organism evidence="2 3">
    <name type="scientific">Pararhizobium capsulatum DSM 1112</name>
    <dbReference type="NCBI Taxonomy" id="1121113"/>
    <lineage>
        <taxon>Bacteria</taxon>
        <taxon>Pseudomonadati</taxon>
        <taxon>Pseudomonadota</taxon>
        <taxon>Alphaproteobacteria</taxon>
        <taxon>Hyphomicrobiales</taxon>
        <taxon>Rhizobiaceae</taxon>
        <taxon>Rhizobium/Agrobacterium group</taxon>
        <taxon>Pararhizobium</taxon>
    </lineage>
</organism>
<feature type="compositionally biased region" description="Low complexity" evidence="1">
    <location>
        <begin position="1"/>
        <end position="15"/>
    </location>
</feature>